<dbReference type="SUPFAM" id="SSF55961">
    <property type="entry name" value="Bet v1-like"/>
    <property type="match status" value="1"/>
</dbReference>
<organism evidence="2 3">
    <name type="scientific">Clostridium vincentii</name>
    <dbReference type="NCBI Taxonomy" id="52704"/>
    <lineage>
        <taxon>Bacteria</taxon>
        <taxon>Bacillati</taxon>
        <taxon>Bacillota</taxon>
        <taxon>Clostridia</taxon>
        <taxon>Eubacteriales</taxon>
        <taxon>Clostridiaceae</taxon>
        <taxon>Clostridium</taxon>
    </lineage>
</organism>
<protein>
    <recommendedName>
        <fullName evidence="4">Polyketide cyclase / dehydrase and lipid transport</fullName>
    </recommendedName>
</protein>
<name>A0A2T0BHR7_9CLOT</name>
<dbReference type="EMBL" id="PVXQ01000007">
    <property type="protein sequence ID" value="PRR83430.1"/>
    <property type="molecule type" value="Genomic_DNA"/>
</dbReference>
<accession>A0A2T0BHR7</accession>
<comment type="caution">
    <text evidence="2">The sequence shown here is derived from an EMBL/GenBank/DDBJ whole genome shotgun (WGS) entry which is preliminary data.</text>
</comment>
<dbReference type="Pfam" id="PF11687">
    <property type="entry name" value="DUF3284"/>
    <property type="match status" value="1"/>
</dbReference>
<sequence length="202" mass="23176">MAFLNSAIVKYPVEEVFSVFIRTAKKDFPKFDEKNPVGTSVVKKVRGAKKSAKSADLKVEITEYKKNELYKITSTSADTVYYSTYKFEKSDENSTMITLIEENETKGMIRWASHLLQSLSFSGKVKKRFLYFMDILEREIESMREKLEKNSKSKAEEEKKINDRADAKKVKATSLLAEKEAKKIILEANKTEVIEAKESGEE</sequence>
<dbReference type="InterPro" id="IPR021701">
    <property type="entry name" value="DUF3284"/>
</dbReference>
<evidence type="ECO:0000313" key="2">
    <source>
        <dbReference type="EMBL" id="PRR83430.1"/>
    </source>
</evidence>
<keyword evidence="3" id="KW-1185">Reference proteome</keyword>
<gene>
    <name evidence="2" type="ORF">CLVI_09780</name>
</gene>
<evidence type="ECO:0000313" key="3">
    <source>
        <dbReference type="Proteomes" id="UP000239471"/>
    </source>
</evidence>
<reference evidence="2 3" key="1">
    <citation type="submission" date="2018-03" db="EMBL/GenBank/DDBJ databases">
        <title>Genome sequence of Clostridium vincentii DSM 10228.</title>
        <authorList>
            <person name="Poehlein A."/>
            <person name="Daniel R."/>
        </authorList>
    </citation>
    <scope>NUCLEOTIDE SEQUENCE [LARGE SCALE GENOMIC DNA]</scope>
    <source>
        <strain evidence="2 3">DSM 10228</strain>
    </source>
</reference>
<dbReference type="AlphaFoldDB" id="A0A2T0BHR7"/>
<dbReference type="Proteomes" id="UP000239471">
    <property type="component" value="Unassembled WGS sequence"/>
</dbReference>
<feature type="coiled-coil region" evidence="1">
    <location>
        <begin position="133"/>
        <end position="164"/>
    </location>
</feature>
<dbReference type="RefSeq" id="WP_170065592.1">
    <property type="nucleotide sequence ID" value="NZ_PVXQ01000007.1"/>
</dbReference>
<evidence type="ECO:0000256" key="1">
    <source>
        <dbReference type="SAM" id="Coils"/>
    </source>
</evidence>
<evidence type="ECO:0008006" key="4">
    <source>
        <dbReference type="Google" id="ProtNLM"/>
    </source>
</evidence>
<proteinExistence type="predicted"/>
<keyword evidence="1" id="KW-0175">Coiled coil</keyword>